<evidence type="ECO:0000313" key="3">
    <source>
        <dbReference type="EMBL" id="HFJ53243.1"/>
    </source>
</evidence>
<dbReference type="AlphaFoldDB" id="A0A7C1NHE2"/>
<organism evidence="1">
    <name type="scientific">candidate division WOR-3 bacterium</name>
    <dbReference type="NCBI Taxonomy" id="2052148"/>
    <lineage>
        <taxon>Bacteria</taxon>
        <taxon>Bacteria division WOR-3</taxon>
    </lineage>
</organism>
<proteinExistence type="predicted"/>
<evidence type="ECO:0008006" key="4">
    <source>
        <dbReference type="Google" id="ProtNLM"/>
    </source>
</evidence>
<gene>
    <name evidence="2" type="ORF">ENP62_00585</name>
    <name evidence="1" type="ORF">ENP94_05520</name>
    <name evidence="3" type="ORF">ENS16_00935</name>
</gene>
<sequence>MALFLLLFTGVLPGRLHFGLELSELLQNRFHNPGPDNFTLLTGMETEKPGVNFGCRLLVINVRLSNWHLQTSRFISGDKSGLEGRLFISRLYADICPVKKELGILRLLPVAGLGMGYDRTVLTNSYGTYDLRGWTLNAAARLQTELIRRVFVEFPVVNIALYLNKNRPARERLGTAIINYPEWGAIYLWLNLGVKFTI</sequence>
<reference evidence="1" key="1">
    <citation type="journal article" date="2020" name="mSystems">
        <title>Genome- and Community-Level Interaction Insights into Carbon Utilization and Element Cycling Functions of Hydrothermarchaeota in Hydrothermal Sediment.</title>
        <authorList>
            <person name="Zhou Z."/>
            <person name="Liu Y."/>
            <person name="Xu W."/>
            <person name="Pan J."/>
            <person name="Luo Z.H."/>
            <person name="Li M."/>
        </authorList>
    </citation>
    <scope>NUCLEOTIDE SEQUENCE [LARGE SCALE GENOMIC DNA]</scope>
    <source>
        <strain evidence="2">SpSt-236</strain>
        <strain evidence="1">SpSt-265</strain>
        <strain evidence="3">SpSt-465</strain>
    </source>
</reference>
<accession>A0A7C1NHE2</accession>
<protein>
    <recommendedName>
        <fullName evidence="4">Outer membrane protein beta-barrel domain-containing protein</fullName>
    </recommendedName>
</protein>
<dbReference type="EMBL" id="DSKA01000046">
    <property type="protein sequence ID" value="HEE18034.1"/>
    <property type="molecule type" value="Genomic_DNA"/>
</dbReference>
<dbReference type="EMBL" id="DSLG01000006">
    <property type="protein sequence ID" value="HEA87454.1"/>
    <property type="molecule type" value="Genomic_DNA"/>
</dbReference>
<evidence type="ECO:0000313" key="2">
    <source>
        <dbReference type="EMBL" id="HEE18034.1"/>
    </source>
</evidence>
<dbReference type="EMBL" id="DSTU01000002">
    <property type="protein sequence ID" value="HFJ53243.1"/>
    <property type="molecule type" value="Genomic_DNA"/>
</dbReference>
<comment type="caution">
    <text evidence="1">The sequence shown here is derived from an EMBL/GenBank/DDBJ whole genome shotgun (WGS) entry which is preliminary data.</text>
</comment>
<name>A0A7C1NHE2_UNCW3</name>
<evidence type="ECO:0000313" key="1">
    <source>
        <dbReference type="EMBL" id="HEA87454.1"/>
    </source>
</evidence>